<evidence type="ECO:0000313" key="4">
    <source>
        <dbReference type="Proteomes" id="UP000275078"/>
    </source>
</evidence>
<reference evidence="3 4" key="1">
    <citation type="journal article" date="2018" name="Nat. Ecol. Evol.">
        <title>Pezizomycetes genomes reveal the molecular basis of ectomycorrhizal truffle lifestyle.</title>
        <authorList>
            <person name="Murat C."/>
            <person name="Payen T."/>
            <person name="Noel B."/>
            <person name="Kuo A."/>
            <person name="Morin E."/>
            <person name="Chen J."/>
            <person name="Kohler A."/>
            <person name="Krizsan K."/>
            <person name="Balestrini R."/>
            <person name="Da Silva C."/>
            <person name="Montanini B."/>
            <person name="Hainaut M."/>
            <person name="Levati E."/>
            <person name="Barry K.W."/>
            <person name="Belfiori B."/>
            <person name="Cichocki N."/>
            <person name="Clum A."/>
            <person name="Dockter R.B."/>
            <person name="Fauchery L."/>
            <person name="Guy J."/>
            <person name="Iotti M."/>
            <person name="Le Tacon F."/>
            <person name="Lindquist E.A."/>
            <person name="Lipzen A."/>
            <person name="Malagnac F."/>
            <person name="Mello A."/>
            <person name="Molinier V."/>
            <person name="Miyauchi S."/>
            <person name="Poulain J."/>
            <person name="Riccioni C."/>
            <person name="Rubini A."/>
            <person name="Sitrit Y."/>
            <person name="Splivallo R."/>
            <person name="Traeger S."/>
            <person name="Wang M."/>
            <person name="Zifcakova L."/>
            <person name="Wipf D."/>
            <person name="Zambonelli A."/>
            <person name="Paolocci F."/>
            <person name="Nowrousian M."/>
            <person name="Ottonello S."/>
            <person name="Baldrian P."/>
            <person name="Spatafora J.W."/>
            <person name="Henrissat B."/>
            <person name="Nagy L.G."/>
            <person name="Aury J.M."/>
            <person name="Wincker P."/>
            <person name="Grigoriev I.V."/>
            <person name="Bonfante P."/>
            <person name="Martin F.M."/>
        </authorList>
    </citation>
    <scope>NUCLEOTIDE SEQUENCE [LARGE SCALE GENOMIC DNA]</scope>
    <source>
        <strain evidence="3 4">RN42</strain>
    </source>
</reference>
<accession>A0A3N4I891</accession>
<gene>
    <name evidence="3" type="ORF">BJ508DRAFT_364086</name>
</gene>
<feature type="chain" id="PRO_5018157804" description="CBM-cenC domain-containing protein" evidence="2">
    <location>
        <begin position="18"/>
        <end position="348"/>
    </location>
</feature>
<feature type="signal peptide" evidence="2">
    <location>
        <begin position="1"/>
        <end position="17"/>
    </location>
</feature>
<dbReference type="Proteomes" id="UP000275078">
    <property type="component" value="Unassembled WGS sequence"/>
</dbReference>
<dbReference type="EMBL" id="ML119717">
    <property type="protein sequence ID" value="RPA78004.1"/>
    <property type="molecule type" value="Genomic_DNA"/>
</dbReference>
<protein>
    <recommendedName>
        <fullName evidence="5">CBM-cenC domain-containing protein</fullName>
    </recommendedName>
</protein>
<organism evidence="3 4">
    <name type="scientific">Ascobolus immersus RN42</name>
    <dbReference type="NCBI Taxonomy" id="1160509"/>
    <lineage>
        <taxon>Eukaryota</taxon>
        <taxon>Fungi</taxon>
        <taxon>Dikarya</taxon>
        <taxon>Ascomycota</taxon>
        <taxon>Pezizomycotina</taxon>
        <taxon>Pezizomycetes</taxon>
        <taxon>Pezizales</taxon>
        <taxon>Ascobolaceae</taxon>
        <taxon>Ascobolus</taxon>
    </lineage>
</organism>
<proteinExistence type="predicted"/>
<evidence type="ECO:0000313" key="3">
    <source>
        <dbReference type="EMBL" id="RPA78004.1"/>
    </source>
</evidence>
<feature type="compositionally biased region" description="Low complexity" evidence="1">
    <location>
        <begin position="160"/>
        <end position="180"/>
    </location>
</feature>
<feature type="region of interest" description="Disordered" evidence="1">
    <location>
        <begin position="160"/>
        <end position="188"/>
    </location>
</feature>
<evidence type="ECO:0008006" key="5">
    <source>
        <dbReference type="Google" id="ProtNLM"/>
    </source>
</evidence>
<name>A0A3N4I891_ASCIM</name>
<evidence type="ECO:0000256" key="1">
    <source>
        <dbReference type="SAM" id="MobiDB-lite"/>
    </source>
</evidence>
<keyword evidence="4" id="KW-1185">Reference proteome</keyword>
<dbReference type="AlphaFoldDB" id="A0A3N4I891"/>
<evidence type="ECO:0000256" key="2">
    <source>
        <dbReference type="SAM" id="SignalP"/>
    </source>
</evidence>
<keyword evidence="2" id="KW-0732">Signal</keyword>
<sequence length="348" mass="37189">MKFTILLPFVLATFATATPNLEERHHDDRWCPKGKIVTKTVLVTKARSTITSIRTKHVTSTKHWCKKDDWHWRKTVTKTNTVIRTSTASSTSTVVYTETATSTAPAITQTTTLAAPPSALTKTTTVTDTPSPITVTSTEVASAVTITIISTSTAEASTVTKTVTGTPDTETSSTSATPETTDPPAPTCSKPISAIQNGDMETASPLVWGYRLTEGVASGNIFGNLETNARSGASAYRLIADKRIGRPESALEIHQAGSFCVGETYRAEAWVTQNHPLLTCTVKLRIGSKLLADVILPSTGYAKISGVEFVAEAETDEVVIGVKCVGESSTQGNLRITDIDDVVVERIV</sequence>